<evidence type="ECO:0000313" key="1">
    <source>
        <dbReference type="EMBL" id="KAI6088309.1"/>
    </source>
</evidence>
<gene>
    <name evidence="1" type="ORF">F4821DRAFT_234254</name>
</gene>
<reference evidence="1 2" key="1">
    <citation type="journal article" date="2022" name="New Phytol.">
        <title>Ecological generalism drives hyperdiversity of secondary metabolite gene clusters in xylarialean endophytes.</title>
        <authorList>
            <person name="Franco M.E.E."/>
            <person name="Wisecaver J.H."/>
            <person name="Arnold A.E."/>
            <person name="Ju Y.M."/>
            <person name="Slot J.C."/>
            <person name="Ahrendt S."/>
            <person name="Moore L.P."/>
            <person name="Eastman K.E."/>
            <person name="Scott K."/>
            <person name="Konkel Z."/>
            <person name="Mondo S.J."/>
            <person name="Kuo A."/>
            <person name="Hayes R.D."/>
            <person name="Haridas S."/>
            <person name="Andreopoulos B."/>
            <person name="Riley R."/>
            <person name="LaButti K."/>
            <person name="Pangilinan J."/>
            <person name="Lipzen A."/>
            <person name="Amirebrahimi M."/>
            <person name="Yan J."/>
            <person name="Adam C."/>
            <person name="Keymanesh K."/>
            <person name="Ng V."/>
            <person name="Louie K."/>
            <person name="Northen T."/>
            <person name="Drula E."/>
            <person name="Henrissat B."/>
            <person name="Hsieh H.M."/>
            <person name="Youens-Clark K."/>
            <person name="Lutzoni F."/>
            <person name="Miadlikowska J."/>
            <person name="Eastwood D.C."/>
            <person name="Hamelin R.C."/>
            <person name="Grigoriev I.V."/>
            <person name="U'Ren J.M."/>
        </authorList>
    </citation>
    <scope>NUCLEOTIDE SEQUENCE [LARGE SCALE GENOMIC DNA]</scope>
    <source>
        <strain evidence="1 2">ER1909</strain>
    </source>
</reference>
<evidence type="ECO:0000313" key="2">
    <source>
        <dbReference type="Proteomes" id="UP001497680"/>
    </source>
</evidence>
<proteinExistence type="predicted"/>
<sequence>MDGEDEEEVRERDTQLRGYGIGGAGNIRRATDVIGTSSRTSSLSLSSLFSSSGSTTPSSPGPDRRWRISGLLDRIEERRARDKRR</sequence>
<protein>
    <submittedName>
        <fullName evidence="1">Uncharacterized protein</fullName>
    </submittedName>
</protein>
<name>A0ACC0D6D8_9PEZI</name>
<keyword evidence="2" id="KW-1185">Reference proteome</keyword>
<dbReference type="Proteomes" id="UP001497680">
    <property type="component" value="Unassembled WGS sequence"/>
</dbReference>
<dbReference type="EMBL" id="MU394302">
    <property type="protein sequence ID" value="KAI6088309.1"/>
    <property type="molecule type" value="Genomic_DNA"/>
</dbReference>
<accession>A0ACC0D6D8</accession>
<organism evidence="1 2">
    <name type="scientific">Hypoxylon rubiginosum</name>
    <dbReference type="NCBI Taxonomy" id="110542"/>
    <lineage>
        <taxon>Eukaryota</taxon>
        <taxon>Fungi</taxon>
        <taxon>Dikarya</taxon>
        <taxon>Ascomycota</taxon>
        <taxon>Pezizomycotina</taxon>
        <taxon>Sordariomycetes</taxon>
        <taxon>Xylariomycetidae</taxon>
        <taxon>Xylariales</taxon>
        <taxon>Hypoxylaceae</taxon>
        <taxon>Hypoxylon</taxon>
    </lineage>
</organism>
<comment type="caution">
    <text evidence="1">The sequence shown here is derived from an EMBL/GenBank/DDBJ whole genome shotgun (WGS) entry which is preliminary data.</text>
</comment>